<dbReference type="EMBL" id="LN835293">
    <property type="protein sequence ID" value="CRG98227.1"/>
    <property type="molecule type" value="Genomic_DNA"/>
</dbReference>
<dbReference type="AlphaFoldDB" id="H7CDW8"/>
<evidence type="ECO:0000313" key="6">
    <source>
        <dbReference type="Proteomes" id="UP000220797"/>
    </source>
</evidence>
<evidence type="ECO:0000313" key="5">
    <source>
        <dbReference type="EMBL" id="CRG98227.1"/>
    </source>
</evidence>
<dbReference type="EMBL" id="AB649424">
    <property type="protein sequence ID" value="BAL70738.1"/>
    <property type="molecule type" value="Genomic_DNA"/>
</dbReference>
<keyword evidence="4" id="KW-0933">Apicoplast</keyword>
<dbReference type="OrthoDB" id="275876at2759"/>
<evidence type="ECO:0000256" key="1">
    <source>
        <dbReference type="ARBA" id="ARBA00010528"/>
    </source>
</evidence>
<accession>H7CDW8</accession>
<dbReference type="InterPro" id="IPR023574">
    <property type="entry name" value="Ribosomal_uL4_dom_sf"/>
</dbReference>
<dbReference type="SUPFAM" id="SSF52166">
    <property type="entry name" value="Ribosomal protein L4"/>
    <property type="match status" value="1"/>
</dbReference>
<dbReference type="VEuPathDB" id="PlasmoDB:PGAL8A_API01200"/>
<evidence type="ECO:0000313" key="4">
    <source>
        <dbReference type="EMBL" id="BAL70738.1"/>
    </source>
</evidence>
<evidence type="ECO:0000256" key="2">
    <source>
        <dbReference type="ARBA" id="ARBA00022980"/>
    </source>
</evidence>
<keyword evidence="3" id="KW-0687">Ribonucleoprotein</keyword>
<sequence length="199" mass="24359">MNIIMLNINNNIFNIIFKYKYNFFIKLYLNNYIKTCKLLVYILKYYFLYDKNRYKHTKNKSLINFSNKKIRIQKGLGKSRLRNFKSPICKQGSCNFGPFYTKKIIKYNNLKYKLVFLYLLLNKRSNIIIIKLEDLIKFLNYMYNYYSNNVFNLNFLINKIIYFNGILNRYLIIYLNQILNFNSNIILNLIKYNYIIIML</sequence>
<reference evidence="5 6" key="2">
    <citation type="submission" date="2015-04" db="EMBL/GenBank/DDBJ databases">
        <authorList>
            <consortium name="Pathogen Informatics"/>
        </authorList>
    </citation>
    <scope>NUCLEOTIDE SEQUENCE [LARGE SCALE GENOMIC DNA]</scope>
    <source>
        <strain evidence="5 6">8A</strain>
    </source>
</reference>
<keyword evidence="6" id="KW-1185">Reference proteome</keyword>
<dbReference type="Pfam" id="PF00573">
    <property type="entry name" value="Ribosomal_L4"/>
    <property type="match status" value="1"/>
</dbReference>
<keyword evidence="2 4" id="KW-0689">Ribosomal protein</keyword>
<protein>
    <submittedName>
        <fullName evidence="5">Apicoplast ribosomal protein L4, putative</fullName>
    </submittedName>
    <submittedName>
        <fullName evidence="4">Large subunit ribosomal protein 4</fullName>
    </submittedName>
</protein>
<dbReference type="InterPro" id="IPR002136">
    <property type="entry name" value="Ribosomal_uL4"/>
</dbReference>
<dbReference type="GO" id="GO:0005840">
    <property type="term" value="C:ribosome"/>
    <property type="evidence" value="ECO:0007669"/>
    <property type="project" value="UniProtKB-KW"/>
</dbReference>
<comment type="similarity">
    <text evidence="1">Belongs to the universal ribosomal protein uL4 family.</text>
</comment>
<dbReference type="Gene3D" id="3.40.1370.10">
    <property type="match status" value="1"/>
</dbReference>
<dbReference type="GeneID" id="30315769"/>
<reference evidence="4" key="1">
    <citation type="journal article" date="2012" name="Mol. Biol. Evol.">
        <title>The Plasmodium Apicoplast Genome: Conserved Structure and Close Relationship of P. ovale to Rodent Malaria Parasites.</title>
        <authorList>
            <person name="Arisue N."/>
            <person name="Hashimoto T."/>
            <person name="Mitsui H."/>
            <person name="Palacpac N.M.Q."/>
            <person name="Kaneko A."/>
            <person name="Kawai S."/>
            <person name="Hasegawa M."/>
            <person name="Tanabe K."/>
            <person name="Horii T."/>
        </authorList>
    </citation>
    <scope>NUCLEOTIDE SEQUENCE</scope>
    <source>
        <strain evidence="4">A8</strain>
    </source>
</reference>
<name>H7CDW8_PLAGA</name>
<evidence type="ECO:0000256" key="3">
    <source>
        <dbReference type="ARBA" id="ARBA00023274"/>
    </source>
</evidence>
<geneLocation type="apicoplast" evidence="4"/>
<organism evidence="4">
    <name type="scientific">Plasmodium gallinaceum</name>
    <dbReference type="NCBI Taxonomy" id="5849"/>
    <lineage>
        <taxon>Eukaryota</taxon>
        <taxon>Sar</taxon>
        <taxon>Alveolata</taxon>
        <taxon>Apicomplexa</taxon>
        <taxon>Aconoidasida</taxon>
        <taxon>Haemosporida</taxon>
        <taxon>Plasmodiidae</taxon>
        <taxon>Plasmodium</taxon>
        <taxon>Plasmodium (Haemamoeba)</taxon>
    </lineage>
</organism>
<dbReference type="GO" id="GO:0003735">
    <property type="term" value="F:structural constituent of ribosome"/>
    <property type="evidence" value="ECO:0007669"/>
    <property type="project" value="InterPro"/>
</dbReference>
<dbReference type="RefSeq" id="YP_009325454.1">
    <property type="nucleotide sequence ID" value="NC_031963.1"/>
</dbReference>
<keyword evidence="4" id="KW-0934">Plastid</keyword>
<proteinExistence type="inferred from homology"/>
<dbReference type="Proteomes" id="UP000220797">
    <property type="component" value="Apicoplast API"/>
</dbReference>
<dbReference type="GO" id="GO:0006412">
    <property type="term" value="P:translation"/>
    <property type="evidence" value="ECO:0007669"/>
    <property type="project" value="InterPro"/>
</dbReference>
<dbReference type="GO" id="GO:1990904">
    <property type="term" value="C:ribonucleoprotein complex"/>
    <property type="evidence" value="ECO:0007669"/>
    <property type="project" value="UniProtKB-KW"/>
</dbReference>
<gene>
    <name evidence="4" type="primary">rpl4</name>
    <name evidence="5" type="synonym">RPL4</name>
    <name evidence="5" type="ORF">PGAL8A_API01200</name>
</gene>